<name>A0ABX0TR80_9SPHN</name>
<evidence type="ECO:0000313" key="2">
    <source>
        <dbReference type="Proteomes" id="UP000727456"/>
    </source>
</evidence>
<dbReference type="RefSeq" id="WP_167071260.1">
    <property type="nucleotide sequence ID" value="NZ_JAAOZC010000001.1"/>
</dbReference>
<proteinExistence type="predicted"/>
<comment type="caution">
    <text evidence="1">The sequence shown here is derived from an EMBL/GenBank/DDBJ whole genome shotgun (WGS) entry which is preliminary data.</text>
</comment>
<accession>A0ABX0TR80</accession>
<sequence>MRLAGHEVAVQGAHSWRVAVPLETVQVWSAPFARTISVQIGGAEGGEGKARLPIGLLGHIADLAFLDVSASH</sequence>
<reference evidence="1 2" key="1">
    <citation type="submission" date="2020-03" db="EMBL/GenBank/DDBJ databases">
        <title>Genomic Encyclopedia of Type Strains, Phase III (KMG-III): the genomes of soil and plant-associated and newly described type strains.</title>
        <authorList>
            <person name="Whitman W."/>
        </authorList>
    </citation>
    <scope>NUCLEOTIDE SEQUENCE [LARGE SCALE GENOMIC DNA]</scope>
    <source>
        <strain evidence="1 2">CECT 8804</strain>
    </source>
</reference>
<gene>
    <name evidence="1" type="ORF">FHS31_000257</name>
</gene>
<dbReference type="EMBL" id="JAAOZC010000001">
    <property type="protein sequence ID" value="NIJ06675.1"/>
    <property type="molecule type" value="Genomic_DNA"/>
</dbReference>
<organism evidence="1 2">
    <name type="scientific">Sphingomonas vulcanisoli</name>
    <dbReference type="NCBI Taxonomy" id="1658060"/>
    <lineage>
        <taxon>Bacteria</taxon>
        <taxon>Pseudomonadati</taxon>
        <taxon>Pseudomonadota</taxon>
        <taxon>Alphaproteobacteria</taxon>
        <taxon>Sphingomonadales</taxon>
        <taxon>Sphingomonadaceae</taxon>
        <taxon>Sphingomonas</taxon>
    </lineage>
</organism>
<keyword evidence="2" id="KW-1185">Reference proteome</keyword>
<protein>
    <submittedName>
        <fullName evidence="1">Uncharacterized protein</fullName>
    </submittedName>
</protein>
<evidence type="ECO:0000313" key="1">
    <source>
        <dbReference type="EMBL" id="NIJ06675.1"/>
    </source>
</evidence>
<dbReference type="Proteomes" id="UP000727456">
    <property type="component" value="Unassembled WGS sequence"/>
</dbReference>